<dbReference type="InterPro" id="IPR016187">
    <property type="entry name" value="CTDL_fold"/>
</dbReference>
<evidence type="ECO:0000256" key="1">
    <source>
        <dbReference type="ARBA" id="ARBA00004613"/>
    </source>
</evidence>
<dbReference type="InterPro" id="IPR001304">
    <property type="entry name" value="C-type_lectin-like"/>
</dbReference>
<protein>
    <submittedName>
        <fullName evidence="12">Collectin-10</fullName>
    </submittedName>
</protein>
<keyword evidence="5" id="KW-0106">Calcium</keyword>
<dbReference type="Gene3D" id="3.10.100.10">
    <property type="entry name" value="Mannose-Binding Protein A, subunit A"/>
    <property type="match status" value="1"/>
</dbReference>
<dbReference type="GO" id="GO:0030246">
    <property type="term" value="F:carbohydrate binding"/>
    <property type="evidence" value="ECO:0007669"/>
    <property type="project" value="UniProtKB-KW"/>
</dbReference>
<dbReference type="Proteomes" id="UP000011518">
    <property type="component" value="Unassembled WGS sequence"/>
</dbReference>
<dbReference type="PROSITE" id="PS50041">
    <property type="entry name" value="C_TYPE_LECTIN_2"/>
    <property type="match status" value="1"/>
</dbReference>
<dbReference type="InParanoid" id="L9LCR2"/>
<dbReference type="InterPro" id="IPR051663">
    <property type="entry name" value="CLec_Tetranectin-domain"/>
</dbReference>
<keyword evidence="8" id="KW-0325">Glycoprotein</keyword>
<evidence type="ECO:0000259" key="11">
    <source>
        <dbReference type="PROSITE" id="PS50041"/>
    </source>
</evidence>
<dbReference type="CDD" id="cd03591">
    <property type="entry name" value="CLECT_collectin_like"/>
    <property type="match status" value="1"/>
</dbReference>
<keyword evidence="7" id="KW-1015">Disulfide bond</keyword>
<dbReference type="PROSITE" id="PS00615">
    <property type="entry name" value="C_TYPE_LECTIN_1"/>
    <property type="match status" value="1"/>
</dbReference>
<dbReference type="InterPro" id="IPR016186">
    <property type="entry name" value="C-type_lectin-like/link_sf"/>
</dbReference>
<proteinExistence type="predicted"/>
<reference evidence="13" key="1">
    <citation type="submission" date="2012-07" db="EMBL/GenBank/DDBJ databases">
        <title>Genome of the Chinese tree shrew, a rising model animal genetically related to primates.</title>
        <authorList>
            <person name="Zhang G."/>
            <person name="Fan Y."/>
            <person name="Yao Y."/>
            <person name="Huang Z."/>
        </authorList>
    </citation>
    <scope>NUCLEOTIDE SEQUENCE [LARGE SCALE GENOMIC DNA]</scope>
</reference>
<evidence type="ECO:0000256" key="7">
    <source>
        <dbReference type="ARBA" id="ARBA00023157"/>
    </source>
</evidence>
<dbReference type="Pfam" id="PF00059">
    <property type="entry name" value="Lectin_C"/>
    <property type="match status" value="1"/>
</dbReference>
<evidence type="ECO:0000256" key="6">
    <source>
        <dbReference type="ARBA" id="ARBA00023119"/>
    </source>
</evidence>
<keyword evidence="4" id="KW-0430">Lectin</keyword>
<dbReference type="InterPro" id="IPR008160">
    <property type="entry name" value="Collagen"/>
</dbReference>
<accession>L9LCR2</accession>
<dbReference type="STRING" id="246437.L9LCR2"/>
<dbReference type="PANTHER" id="PTHR22799">
    <property type="entry name" value="TETRANECTIN-RELATED"/>
    <property type="match status" value="1"/>
</dbReference>
<evidence type="ECO:0000256" key="8">
    <source>
        <dbReference type="ARBA" id="ARBA00023180"/>
    </source>
</evidence>
<dbReference type="Pfam" id="PF01391">
    <property type="entry name" value="Collagen"/>
    <property type="match status" value="1"/>
</dbReference>
<dbReference type="GO" id="GO:0008083">
    <property type="term" value="F:growth factor activity"/>
    <property type="evidence" value="ECO:0007669"/>
    <property type="project" value="TreeGrafter"/>
</dbReference>
<evidence type="ECO:0000313" key="13">
    <source>
        <dbReference type="Proteomes" id="UP000011518"/>
    </source>
</evidence>
<dbReference type="PANTHER" id="PTHR22799:SF1">
    <property type="entry name" value="C-TYPE LECTIN DOMAIN FAMILY 11 MEMBER A"/>
    <property type="match status" value="1"/>
</dbReference>
<organism evidence="12 13">
    <name type="scientific">Tupaia chinensis</name>
    <name type="common">Chinese tree shrew</name>
    <name type="synonym">Tupaia belangeri chinensis</name>
    <dbReference type="NCBI Taxonomy" id="246437"/>
    <lineage>
        <taxon>Eukaryota</taxon>
        <taxon>Metazoa</taxon>
        <taxon>Chordata</taxon>
        <taxon>Craniata</taxon>
        <taxon>Vertebrata</taxon>
        <taxon>Euteleostomi</taxon>
        <taxon>Mammalia</taxon>
        <taxon>Eutheria</taxon>
        <taxon>Euarchontoglires</taxon>
        <taxon>Scandentia</taxon>
        <taxon>Tupaiidae</taxon>
        <taxon>Tupaia</taxon>
    </lineage>
</organism>
<dbReference type="InterPro" id="IPR018378">
    <property type="entry name" value="C-type_lectin_CS"/>
</dbReference>
<feature type="chain" id="PRO_5004000768" evidence="10">
    <location>
        <begin position="28"/>
        <end position="245"/>
    </location>
</feature>
<dbReference type="SUPFAM" id="SSF56436">
    <property type="entry name" value="C-type lectin-like"/>
    <property type="match status" value="1"/>
</dbReference>
<dbReference type="GO" id="GO:0005615">
    <property type="term" value="C:extracellular space"/>
    <property type="evidence" value="ECO:0007669"/>
    <property type="project" value="TreeGrafter"/>
</dbReference>
<keyword evidence="3 10" id="KW-0732">Signal</keyword>
<dbReference type="AlphaFoldDB" id="L9LCR2"/>
<dbReference type="GO" id="GO:0001503">
    <property type="term" value="P:ossification"/>
    <property type="evidence" value="ECO:0007669"/>
    <property type="project" value="TreeGrafter"/>
</dbReference>
<dbReference type="FunCoup" id="L9LCR2">
    <property type="interactions" value="18"/>
</dbReference>
<evidence type="ECO:0000313" key="12">
    <source>
        <dbReference type="EMBL" id="ELW72736.1"/>
    </source>
</evidence>
<dbReference type="EMBL" id="KB320394">
    <property type="protein sequence ID" value="ELW72736.1"/>
    <property type="molecule type" value="Genomic_DNA"/>
</dbReference>
<keyword evidence="13" id="KW-1185">Reference proteome</keyword>
<evidence type="ECO:0000256" key="4">
    <source>
        <dbReference type="ARBA" id="ARBA00022734"/>
    </source>
</evidence>
<dbReference type="SMART" id="SM00034">
    <property type="entry name" value="CLECT"/>
    <property type="match status" value="1"/>
</dbReference>
<keyword evidence="6" id="KW-0176">Collagen</keyword>
<dbReference type="GO" id="GO:0005581">
    <property type="term" value="C:collagen trimer"/>
    <property type="evidence" value="ECO:0007669"/>
    <property type="project" value="UniProtKB-KW"/>
</dbReference>
<feature type="compositionally biased region" description="Basic and acidic residues" evidence="9">
    <location>
        <begin position="49"/>
        <end position="64"/>
    </location>
</feature>
<name>L9LCR2_TUPCH</name>
<feature type="signal peptide" evidence="10">
    <location>
        <begin position="1"/>
        <end position="27"/>
    </location>
</feature>
<sequence length="245" mass="26926">MNGFGVLLQRNQFVLLVLFLLQIQSLGLDIDSRSTTEVCATHTISPGPKGDDGEKGDPGEEGKHGKVGRMGPKGIKGELGDIGDQGNIGKTGPIGKKGEKGEKGLLGIPGGKGKAVIAGIRETEEKFYYIVQEEKNYRESLTHCRIRGGMLAMPKDEAANTLIADYVAKSGFFRVFIGVNDLEREGQYVFTDNTPLQNYSNWNNGEPSDPYGHEDCVEMLSSGRWNDTECHLTMYFVCEFVKKKK</sequence>
<feature type="domain" description="C-type lectin" evidence="11">
    <location>
        <begin position="123"/>
        <end position="239"/>
    </location>
</feature>
<evidence type="ECO:0000256" key="3">
    <source>
        <dbReference type="ARBA" id="ARBA00022729"/>
    </source>
</evidence>
<gene>
    <name evidence="12" type="ORF">TREES_T100011381</name>
</gene>
<evidence type="ECO:0000256" key="9">
    <source>
        <dbReference type="SAM" id="MobiDB-lite"/>
    </source>
</evidence>
<evidence type="ECO:0000256" key="10">
    <source>
        <dbReference type="SAM" id="SignalP"/>
    </source>
</evidence>
<dbReference type="InterPro" id="IPR033990">
    <property type="entry name" value="Collectin_CTLD"/>
</dbReference>
<feature type="region of interest" description="Disordered" evidence="9">
    <location>
        <begin position="40"/>
        <end position="102"/>
    </location>
</feature>
<evidence type="ECO:0000256" key="5">
    <source>
        <dbReference type="ARBA" id="ARBA00022837"/>
    </source>
</evidence>
<evidence type="ECO:0000256" key="2">
    <source>
        <dbReference type="ARBA" id="ARBA00022525"/>
    </source>
</evidence>
<keyword evidence="2" id="KW-0964">Secreted</keyword>
<reference evidence="13" key="2">
    <citation type="journal article" date="2013" name="Nat. Commun.">
        <title>Genome of the Chinese tree shrew.</title>
        <authorList>
            <person name="Fan Y."/>
            <person name="Huang Z.Y."/>
            <person name="Cao C.C."/>
            <person name="Chen C.S."/>
            <person name="Chen Y.X."/>
            <person name="Fan D.D."/>
            <person name="He J."/>
            <person name="Hou H.L."/>
            <person name="Hu L."/>
            <person name="Hu X.T."/>
            <person name="Jiang X.T."/>
            <person name="Lai R."/>
            <person name="Lang Y.S."/>
            <person name="Liang B."/>
            <person name="Liao S.G."/>
            <person name="Mu D."/>
            <person name="Ma Y.Y."/>
            <person name="Niu Y.Y."/>
            <person name="Sun X.Q."/>
            <person name="Xia J.Q."/>
            <person name="Xiao J."/>
            <person name="Xiong Z.Q."/>
            <person name="Xu L."/>
            <person name="Yang L."/>
            <person name="Zhang Y."/>
            <person name="Zhao W."/>
            <person name="Zhao X.D."/>
            <person name="Zheng Y.T."/>
            <person name="Zhou J.M."/>
            <person name="Zhu Y.B."/>
            <person name="Zhang G.J."/>
            <person name="Wang J."/>
            <person name="Yao Y.G."/>
        </authorList>
    </citation>
    <scope>NUCLEOTIDE SEQUENCE [LARGE SCALE GENOMIC DNA]</scope>
</reference>
<comment type="subcellular location">
    <subcellularLocation>
        <location evidence="1">Secreted</location>
    </subcellularLocation>
</comment>